<evidence type="ECO:0000313" key="3">
    <source>
        <dbReference type="Proteomes" id="UP000076761"/>
    </source>
</evidence>
<organism evidence="2 3">
    <name type="scientific">Neolentinus lepideus HHB14362 ss-1</name>
    <dbReference type="NCBI Taxonomy" id="1314782"/>
    <lineage>
        <taxon>Eukaryota</taxon>
        <taxon>Fungi</taxon>
        <taxon>Dikarya</taxon>
        <taxon>Basidiomycota</taxon>
        <taxon>Agaricomycotina</taxon>
        <taxon>Agaricomycetes</taxon>
        <taxon>Gloeophyllales</taxon>
        <taxon>Gloeophyllaceae</taxon>
        <taxon>Neolentinus</taxon>
    </lineage>
</organism>
<reference evidence="2 3" key="1">
    <citation type="journal article" date="2016" name="Mol. Biol. Evol.">
        <title>Comparative Genomics of Early-Diverging Mushroom-Forming Fungi Provides Insights into the Origins of Lignocellulose Decay Capabilities.</title>
        <authorList>
            <person name="Nagy L.G."/>
            <person name="Riley R."/>
            <person name="Tritt A."/>
            <person name="Adam C."/>
            <person name="Daum C."/>
            <person name="Floudas D."/>
            <person name="Sun H."/>
            <person name="Yadav J.S."/>
            <person name="Pangilinan J."/>
            <person name="Larsson K.H."/>
            <person name="Matsuura K."/>
            <person name="Barry K."/>
            <person name="Labutti K."/>
            <person name="Kuo R."/>
            <person name="Ohm R.A."/>
            <person name="Bhattacharya S.S."/>
            <person name="Shirouzu T."/>
            <person name="Yoshinaga Y."/>
            <person name="Martin F.M."/>
            <person name="Grigoriev I.V."/>
            <person name="Hibbett D.S."/>
        </authorList>
    </citation>
    <scope>NUCLEOTIDE SEQUENCE [LARGE SCALE GENOMIC DNA]</scope>
    <source>
        <strain evidence="2 3">HHB14362 ss-1</strain>
    </source>
</reference>
<gene>
    <name evidence="2" type="ORF">NEOLEDRAFT_529505</name>
</gene>
<dbReference type="EMBL" id="KV425583">
    <property type="protein sequence ID" value="KZT23711.1"/>
    <property type="molecule type" value="Genomic_DNA"/>
</dbReference>
<dbReference type="AlphaFoldDB" id="A0A165RET3"/>
<dbReference type="OrthoDB" id="10406207at2759"/>
<evidence type="ECO:0000313" key="2">
    <source>
        <dbReference type="EMBL" id="KZT23711.1"/>
    </source>
</evidence>
<evidence type="ECO:0000256" key="1">
    <source>
        <dbReference type="SAM" id="MobiDB-lite"/>
    </source>
</evidence>
<accession>A0A165RET3</accession>
<protein>
    <submittedName>
        <fullName evidence="2">Uncharacterized protein</fullName>
    </submittedName>
</protein>
<keyword evidence="3" id="KW-1185">Reference proteome</keyword>
<sequence length="97" mass="10984">MAGQKNNAAGDESRRIYPEPKQENGMPQHTRAWAEGWIWMPGSNCGEWAPEKGKVAVYESVEEHSSDNTNKCPLEIYWVFVMRSVLVIVIRCQSCGL</sequence>
<dbReference type="Proteomes" id="UP000076761">
    <property type="component" value="Unassembled WGS sequence"/>
</dbReference>
<proteinExistence type="predicted"/>
<dbReference type="InParanoid" id="A0A165RET3"/>
<feature type="compositionally biased region" description="Basic and acidic residues" evidence="1">
    <location>
        <begin position="11"/>
        <end position="22"/>
    </location>
</feature>
<feature type="region of interest" description="Disordered" evidence="1">
    <location>
        <begin position="1"/>
        <end position="28"/>
    </location>
</feature>
<name>A0A165RET3_9AGAM</name>